<dbReference type="VEuPathDB" id="FungiDB:BO71DRAFT_447035"/>
<gene>
    <name evidence="4" type="ORF">BO71DRAFT_447035</name>
</gene>
<dbReference type="PANTHER" id="PTHR10366">
    <property type="entry name" value="NAD DEPENDENT EPIMERASE/DEHYDRATASE"/>
    <property type="match status" value="1"/>
</dbReference>
<dbReference type="CDD" id="cd05227">
    <property type="entry name" value="AR_SDR_e"/>
    <property type="match status" value="1"/>
</dbReference>
<dbReference type="OrthoDB" id="2735536at2759"/>
<proteinExistence type="inferred from homology"/>
<dbReference type="InterPro" id="IPR050425">
    <property type="entry name" value="NAD(P)_dehydrat-like"/>
</dbReference>
<protein>
    <submittedName>
        <fullName evidence="4">NAD(P)-binding protein</fullName>
    </submittedName>
</protein>
<keyword evidence="5" id="KW-1185">Reference proteome</keyword>
<dbReference type="AlphaFoldDB" id="A0A319EDF3"/>
<dbReference type="GO" id="GO:0016616">
    <property type="term" value="F:oxidoreductase activity, acting on the CH-OH group of donors, NAD or NADP as acceptor"/>
    <property type="evidence" value="ECO:0007669"/>
    <property type="project" value="TreeGrafter"/>
</dbReference>
<reference evidence="4 5" key="1">
    <citation type="submission" date="2018-02" db="EMBL/GenBank/DDBJ databases">
        <title>The genomes of Aspergillus section Nigri reveals drivers in fungal speciation.</title>
        <authorList>
            <consortium name="DOE Joint Genome Institute"/>
            <person name="Vesth T.C."/>
            <person name="Nybo J."/>
            <person name="Theobald S."/>
            <person name="Brandl J."/>
            <person name="Frisvad J.C."/>
            <person name="Nielsen K.F."/>
            <person name="Lyhne E.K."/>
            <person name="Kogle M.E."/>
            <person name="Kuo A."/>
            <person name="Riley R."/>
            <person name="Clum A."/>
            <person name="Nolan M."/>
            <person name="Lipzen A."/>
            <person name="Salamov A."/>
            <person name="Henrissat B."/>
            <person name="Wiebenga A."/>
            <person name="De vries R.P."/>
            <person name="Grigoriev I.V."/>
            <person name="Mortensen U.H."/>
            <person name="Andersen M.R."/>
            <person name="Baker S.E."/>
        </authorList>
    </citation>
    <scope>NUCLEOTIDE SEQUENCE [LARGE SCALE GENOMIC DNA]</scope>
    <source>
        <strain evidence="4 5">CBS 707.79</strain>
    </source>
</reference>
<dbReference type="SUPFAM" id="SSF51735">
    <property type="entry name" value="NAD(P)-binding Rossmann-fold domains"/>
    <property type="match status" value="1"/>
</dbReference>
<dbReference type="InterPro" id="IPR036291">
    <property type="entry name" value="NAD(P)-bd_dom_sf"/>
</dbReference>
<dbReference type="InterPro" id="IPR001509">
    <property type="entry name" value="Epimerase_deHydtase"/>
</dbReference>
<dbReference type="Gene3D" id="3.40.50.720">
    <property type="entry name" value="NAD(P)-binding Rossmann-like Domain"/>
    <property type="match status" value="1"/>
</dbReference>
<keyword evidence="1" id="KW-0560">Oxidoreductase</keyword>
<organism evidence="4 5">
    <name type="scientific">Aspergillus ellipticus CBS 707.79</name>
    <dbReference type="NCBI Taxonomy" id="1448320"/>
    <lineage>
        <taxon>Eukaryota</taxon>
        <taxon>Fungi</taxon>
        <taxon>Dikarya</taxon>
        <taxon>Ascomycota</taxon>
        <taxon>Pezizomycotina</taxon>
        <taxon>Eurotiomycetes</taxon>
        <taxon>Eurotiomycetidae</taxon>
        <taxon>Eurotiales</taxon>
        <taxon>Aspergillaceae</taxon>
        <taxon>Aspergillus</taxon>
        <taxon>Aspergillus subgen. Circumdati</taxon>
    </lineage>
</organism>
<feature type="domain" description="NAD-dependent epimerase/dehydratase" evidence="3">
    <location>
        <begin position="9"/>
        <end position="252"/>
    </location>
</feature>
<dbReference type="Proteomes" id="UP000247810">
    <property type="component" value="Unassembled WGS sequence"/>
</dbReference>
<dbReference type="EMBL" id="KZ825808">
    <property type="protein sequence ID" value="PYH98848.1"/>
    <property type="molecule type" value="Genomic_DNA"/>
</dbReference>
<name>A0A319EDF3_9EURO</name>
<sequence length="334" mass="36707">MSDPKNQTILVTGASGFVATHILNVFLRAGYSVRGTVRSDSTAEKVRQTFSQYESQLSFAIVEDMGKPGAFDTAVQGVSDYERDLLRPAIDGTRNILASVHQHAPNVKRVVITSSFAAMSDVTKGNWPGHVYSEADWNPMTYEVAAAKGAFGGLAYSTAKALAERAAWDFVQEKKAQFDIATILPPIVYGPNMNTTADLASLNTSSADIYRLMSPQSKSSDPVPANMFWSWIDVRDVAEAHLRAYEVPEAGGERLFICNKDHFTYQKICDSLRANVPELKDRVPVGNQGKSEFPDLYTTDNSKSRNILGLKYHDLEETVVDAARSLLALEANRS</sequence>
<evidence type="ECO:0000313" key="5">
    <source>
        <dbReference type="Proteomes" id="UP000247810"/>
    </source>
</evidence>
<evidence type="ECO:0000313" key="4">
    <source>
        <dbReference type="EMBL" id="PYH98848.1"/>
    </source>
</evidence>
<accession>A0A319EDF3</accession>
<comment type="similarity">
    <text evidence="2">Belongs to the NAD(P)-dependent epimerase/dehydratase family. Dihydroflavonol-4-reductase subfamily.</text>
</comment>
<evidence type="ECO:0000256" key="2">
    <source>
        <dbReference type="ARBA" id="ARBA00023445"/>
    </source>
</evidence>
<evidence type="ECO:0000256" key="1">
    <source>
        <dbReference type="ARBA" id="ARBA00023002"/>
    </source>
</evidence>
<dbReference type="PANTHER" id="PTHR10366:SF564">
    <property type="entry name" value="STEROL-4-ALPHA-CARBOXYLATE 3-DEHYDROGENASE, DECARBOXYLATING"/>
    <property type="match status" value="1"/>
</dbReference>
<dbReference type="STRING" id="1448320.A0A319EDF3"/>
<dbReference type="Pfam" id="PF01370">
    <property type="entry name" value="Epimerase"/>
    <property type="match status" value="1"/>
</dbReference>
<evidence type="ECO:0000259" key="3">
    <source>
        <dbReference type="Pfam" id="PF01370"/>
    </source>
</evidence>